<feature type="modified residue" description="4-aspartylphosphate" evidence="2">
    <location>
        <position position="64"/>
    </location>
</feature>
<keyword evidence="5" id="KW-1185">Reference proteome</keyword>
<evidence type="ECO:0000313" key="5">
    <source>
        <dbReference type="Proteomes" id="UP001464891"/>
    </source>
</evidence>
<dbReference type="InterPro" id="IPR050595">
    <property type="entry name" value="Bact_response_regulator"/>
</dbReference>
<organism evidence="4 5">
    <name type="scientific">Trichocoleus desertorum GB2-A4</name>
    <dbReference type="NCBI Taxonomy" id="2933944"/>
    <lineage>
        <taxon>Bacteria</taxon>
        <taxon>Bacillati</taxon>
        <taxon>Cyanobacteriota</taxon>
        <taxon>Cyanophyceae</taxon>
        <taxon>Leptolyngbyales</taxon>
        <taxon>Trichocoleusaceae</taxon>
        <taxon>Trichocoleus</taxon>
    </lineage>
</organism>
<proteinExistence type="predicted"/>
<feature type="domain" description="Response regulatory" evidence="3">
    <location>
        <begin position="15"/>
        <end position="130"/>
    </location>
</feature>
<dbReference type="Proteomes" id="UP001464891">
    <property type="component" value="Unassembled WGS sequence"/>
</dbReference>
<evidence type="ECO:0000256" key="2">
    <source>
        <dbReference type="PROSITE-ProRule" id="PRU00169"/>
    </source>
</evidence>
<dbReference type="PANTHER" id="PTHR44591:SF3">
    <property type="entry name" value="RESPONSE REGULATORY DOMAIN-CONTAINING PROTEIN"/>
    <property type="match status" value="1"/>
</dbReference>
<dbReference type="InterPro" id="IPR001789">
    <property type="entry name" value="Sig_transdc_resp-reg_receiver"/>
</dbReference>
<dbReference type="InterPro" id="IPR011006">
    <property type="entry name" value="CheY-like_superfamily"/>
</dbReference>
<gene>
    <name evidence="4" type="ORF">NC998_23445</name>
</gene>
<dbReference type="EMBL" id="JAMPKM010000019">
    <property type="protein sequence ID" value="MEP0820064.1"/>
    <property type="molecule type" value="Genomic_DNA"/>
</dbReference>
<protein>
    <submittedName>
        <fullName evidence="4">Response regulator</fullName>
    </submittedName>
</protein>
<accession>A0ABV0JE51</accession>
<evidence type="ECO:0000256" key="1">
    <source>
        <dbReference type="ARBA" id="ARBA00022553"/>
    </source>
</evidence>
<dbReference type="SUPFAM" id="SSF52172">
    <property type="entry name" value="CheY-like"/>
    <property type="match status" value="1"/>
</dbReference>
<name>A0ABV0JE51_9CYAN</name>
<comment type="caution">
    <text evidence="4">The sequence shown here is derived from an EMBL/GenBank/DDBJ whole genome shotgun (WGS) entry which is preliminary data.</text>
</comment>
<dbReference type="Pfam" id="PF00072">
    <property type="entry name" value="Response_reg"/>
    <property type="match status" value="1"/>
</dbReference>
<dbReference type="SMART" id="SM00448">
    <property type="entry name" value="REC"/>
    <property type="match status" value="1"/>
</dbReference>
<dbReference type="RefSeq" id="WP_190437138.1">
    <property type="nucleotide sequence ID" value="NZ_JAMPKM010000019.1"/>
</dbReference>
<dbReference type="PROSITE" id="PS50110">
    <property type="entry name" value="RESPONSE_REGULATORY"/>
    <property type="match status" value="1"/>
</dbReference>
<dbReference type="PANTHER" id="PTHR44591">
    <property type="entry name" value="STRESS RESPONSE REGULATOR PROTEIN 1"/>
    <property type="match status" value="1"/>
</dbReference>
<dbReference type="Gene3D" id="3.40.50.2300">
    <property type="match status" value="1"/>
</dbReference>
<reference evidence="4 5" key="1">
    <citation type="submission" date="2022-04" db="EMBL/GenBank/DDBJ databases">
        <title>Positive selection, recombination, and allopatry shape intraspecific diversity of widespread and dominant cyanobacteria.</title>
        <authorList>
            <person name="Wei J."/>
            <person name="Shu W."/>
            <person name="Hu C."/>
        </authorList>
    </citation>
    <scope>NUCLEOTIDE SEQUENCE [LARGE SCALE GENOMIC DNA]</scope>
    <source>
        <strain evidence="4 5">GB2-A4</strain>
    </source>
</reference>
<evidence type="ECO:0000313" key="4">
    <source>
        <dbReference type="EMBL" id="MEP0820064.1"/>
    </source>
</evidence>
<sequence>MTITELHNSTTVKERILIVEDNELHRLITHDCLEAEGYTVLSLPDGLNFFSALAEFQPGLLLLDLKLPCIDGLTLLQQLKSSAWSAVPVIVASAYAFQSEKQKAIDLGACAYLTKPIALENLVKTIEVELKTAYSII</sequence>
<keyword evidence="1 2" id="KW-0597">Phosphoprotein</keyword>
<evidence type="ECO:0000259" key="3">
    <source>
        <dbReference type="PROSITE" id="PS50110"/>
    </source>
</evidence>